<dbReference type="InterPro" id="IPR036640">
    <property type="entry name" value="ABC1_TM_sf"/>
</dbReference>
<dbReference type="AlphaFoldDB" id="A0A7X0MHN6"/>
<dbReference type="Pfam" id="PF03412">
    <property type="entry name" value="Peptidase_C39"/>
    <property type="match status" value="1"/>
</dbReference>
<feature type="transmembrane region" description="Helical" evidence="5">
    <location>
        <begin position="430"/>
        <end position="449"/>
    </location>
</feature>
<keyword evidence="3 5" id="KW-1133">Transmembrane helix</keyword>
<dbReference type="Proteomes" id="UP000521017">
    <property type="component" value="Unassembled WGS sequence"/>
</dbReference>
<reference evidence="7 8" key="1">
    <citation type="submission" date="2020-08" db="EMBL/GenBank/DDBJ databases">
        <title>Genomic Encyclopedia of Type Strains, Phase IV (KMG-V): Genome sequencing to study the core and pangenomes of soil and plant-associated prokaryotes.</title>
        <authorList>
            <person name="Whitman W."/>
        </authorList>
    </citation>
    <scope>NUCLEOTIDE SEQUENCE [LARGE SCALE GENOMIC DNA]</scope>
    <source>
        <strain evidence="7 8">M2T3</strain>
    </source>
</reference>
<dbReference type="PANTHER" id="PTHR24221">
    <property type="entry name" value="ATP-BINDING CASSETTE SUB-FAMILY B"/>
    <property type="match status" value="1"/>
</dbReference>
<keyword evidence="2 5" id="KW-0812">Transmembrane</keyword>
<dbReference type="GO" id="GO:0005886">
    <property type="term" value="C:plasma membrane"/>
    <property type="evidence" value="ECO:0007669"/>
    <property type="project" value="UniProtKB-SubCell"/>
</dbReference>
<evidence type="ECO:0000256" key="1">
    <source>
        <dbReference type="ARBA" id="ARBA00004651"/>
    </source>
</evidence>
<dbReference type="Gene3D" id="1.20.1560.10">
    <property type="entry name" value="ABC transporter type 1, transmembrane domain"/>
    <property type="match status" value="1"/>
</dbReference>
<dbReference type="GO" id="GO:0042626">
    <property type="term" value="F:ATPase-coupled transmembrane transporter activity"/>
    <property type="evidence" value="ECO:0007669"/>
    <property type="project" value="TreeGrafter"/>
</dbReference>
<dbReference type="InterPro" id="IPR027417">
    <property type="entry name" value="P-loop_NTPase"/>
</dbReference>
<feature type="transmembrane region" description="Helical" evidence="5">
    <location>
        <begin position="398"/>
        <end position="418"/>
    </location>
</feature>
<evidence type="ECO:0000313" key="8">
    <source>
        <dbReference type="Proteomes" id="UP000521017"/>
    </source>
</evidence>
<dbReference type="RefSeq" id="WP_184623735.1">
    <property type="nucleotide sequence ID" value="NZ_JACHCC010000003.1"/>
</dbReference>
<dbReference type="SUPFAM" id="SSF90123">
    <property type="entry name" value="ABC transporter transmembrane region"/>
    <property type="match status" value="1"/>
</dbReference>
<keyword evidence="7" id="KW-0067">ATP-binding</keyword>
<dbReference type="GO" id="GO:0005524">
    <property type="term" value="F:ATP binding"/>
    <property type="evidence" value="ECO:0007669"/>
    <property type="project" value="UniProtKB-KW"/>
</dbReference>
<evidence type="ECO:0000256" key="5">
    <source>
        <dbReference type="SAM" id="Phobius"/>
    </source>
</evidence>
<dbReference type="GO" id="GO:0006508">
    <property type="term" value="P:proteolysis"/>
    <property type="evidence" value="ECO:0007669"/>
    <property type="project" value="InterPro"/>
</dbReference>
<evidence type="ECO:0000256" key="4">
    <source>
        <dbReference type="ARBA" id="ARBA00023136"/>
    </source>
</evidence>
<dbReference type="Gene3D" id="3.40.50.300">
    <property type="entry name" value="P-loop containing nucleotide triphosphate hydrolases"/>
    <property type="match status" value="1"/>
</dbReference>
<dbReference type="SUPFAM" id="SSF52540">
    <property type="entry name" value="P-loop containing nucleoside triphosphate hydrolases"/>
    <property type="match status" value="1"/>
</dbReference>
<gene>
    <name evidence="7" type="ORF">HDF25_001192</name>
</gene>
<evidence type="ECO:0000313" key="7">
    <source>
        <dbReference type="EMBL" id="MBB6499051.1"/>
    </source>
</evidence>
<evidence type="ECO:0000259" key="6">
    <source>
        <dbReference type="PROSITE" id="PS50990"/>
    </source>
</evidence>
<evidence type="ECO:0000256" key="3">
    <source>
        <dbReference type="ARBA" id="ARBA00022989"/>
    </source>
</evidence>
<feature type="transmembrane region" description="Helical" evidence="5">
    <location>
        <begin position="171"/>
        <end position="194"/>
    </location>
</feature>
<protein>
    <submittedName>
        <fullName evidence="7">ATP-binding cassette subfamily B protein</fullName>
    </submittedName>
</protein>
<comment type="subcellular location">
    <subcellularLocation>
        <location evidence="1">Cell membrane</location>
        <topology evidence="1">Multi-pass membrane protein</topology>
    </subcellularLocation>
</comment>
<dbReference type="Gene3D" id="3.90.70.10">
    <property type="entry name" value="Cysteine proteinases"/>
    <property type="match status" value="1"/>
</dbReference>
<feature type="domain" description="Peptidase C39" evidence="6">
    <location>
        <begin position="15"/>
        <end position="143"/>
    </location>
</feature>
<proteinExistence type="predicted"/>
<dbReference type="GO" id="GO:0008233">
    <property type="term" value="F:peptidase activity"/>
    <property type="evidence" value="ECO:0007669"/>
    <property type="project" value="InterPro"/>
</dbReference>
<dbReference type="PROSITE" id="PS50990">
    <property type="entry name" value="PEPTIDASE_C39"/>
    <property type="match status" value="1"/>
</dbReference>
<feature type="transmembrane region" description="Helical" evidence="5">
    <location>
        <begin position="311"/>
        <end position="329"/>
    </location>
</feature>
<dbReference type="InterPro" id="IPR005074">
    <property type="entry name" value="Peptidase_C39"/>
</dbReference>
<dbReference type="InterPro" id="IPR039421">
    <property type="entry name" value="Type_1_exporter"/>
</dbReference>
<feature type="transmembrane region" description="Helical" evidence="5">
    <location>
        <begin position="214"/>
        <end position="232"/>
    </location>
</feature>
<dbReference type="EMBL" id="JACHCC010000003">
    <property type="protein sequence ID" value="MBB6499051.1"/>
    <property type="molecule type" value="Genomic_DNA"/>
</dbReference>
<accession>A0A7X0MHN6</accession>
<sequence length="699" mass="80014">MAGIKRKWKSISFIIKNKSGAGEACVLWLLRYYNRIAGKRAPANYHHVQKDSDSLKGMLKLAEEEGFEVGCWQAGFETINSILHPVILVVDDPELGKNNYVVLCKVDQHKTGPAYILYHPMKGMLSLSKAALEQLWDSGVYLTMELTKQESDTPESKQIFKWLLQPMAGKWPIFATAATINVIQASAAITLLFMLRSLIDSWLPSIDGKLPVDILIKIFVLLTTLLITQIFYENFKNVSSYISSSYQLNNFSLNIFNTVTDLSKEKNRKYLWGNYMELTRDNTQSFSLLLHTFSTILFLLLISSYLLTTDLKTFSCLFLLSGIIFFIVNKTKVNITDKKSKLSQYQTVLRSGFNSMLESINAITDSNRENEFLLKFKKENYSYQEQLYQLKKIRNRFVTYKNVSFVSIFFLILLINLQGLKSREVMPGQFSLSLILSACFAFLLNRLSFSMLEYDELKTGYFENNKEVRNQATSIKKTSNPVFAEDPESIKIYAAESGEPALYFKAIKGEVNYLQPVDFKSRKDLTLTFSQPESSENYRIIINDNFNYQEIASATRKKMVTTLLCEPFIFNESIAYNIAFNDVTHIHEALLRFIFKYKLDNYIKSFPESLATVIGPSGYGLTTIDKIIIAIARALYQGAGILLIDEQYLETEATSTIILEEFLYQIKDDITIIILCHPHPTAPSFLNKTFEQNKPSVYE</sequence>
<dbReference type="PANTHER" id="PTHR24221:SF654">
    <property type="entry name" value="ATP-BINDING CASSETTE SUB-FAMILY B MEMBER 6"/>
    <property type="match status" value="1"/>
</dbReference>
<feature type="transmembrane region" description="Helical" evidence="5">
    <location>
        <begin position="286"/>
        <end position="305"/>
    </location>
</feature>
<keyword evidence="7" id="KW-0547">Nucleotide-binding</keyword>
<name>A0A7X0MHN6_9SPHI</name>
<evidence type="ECO:0000256" key="2">
    <source>
        <dbReference type="ARBA" id="ARBA00022692"/>
    </source>
</evidence>
<keyword evidence="4 5" id="KW-0472">Membrane</keyword>
<comment type="caution">
    <text evidence="7">The sequence shown here is derived from an EMBL/GenBank/DDBJ whole genome shotgun (WGS) entry which is preliminary data.</text>
</comment>
<organism evidence="7 8">
    <name type="scientific">Pedobacter cryoconitis</name>
    <dbReference type="NCBI Taxonomy" id="188932"/>
    <lineage>
        <taxon>Bacteria</taxon>
        <taxon>Pseudomonadati</taxon>
        <taxon>Bacteroidota</taxon>
        <taxon>Sphingobacteriia</taxon>
        <taxon>Sphingobacteriales</taxon>
        <taxon>Sphingobacteriaceae</taxon>
        <taxon>Pedobacter</taxon>
    </lineage>
</organism>